<protein>
    <recommendedName>
        <fullName evidence="5 18">NADH-ubiquinone oxidoreductase chain 2</fullName>
        <ecNumber evidence="4 18">7.1.1.2</ecNumber>
    </recommendedName>
</protein>
<evidence type="ECO:0000256" key="7">
    <source>
        <dbReference type="ARBA" id="ARBA00022660"/>
    </source>
</evidence>
<evidence type="ECO:0000256" key="17">
    <source>
        <dbReference type="ARBA" id="ARBA00049551"/>
    </source>
</evidence>
<feature type="transmembrane region" description="Helical" evidence="18">
    <location>
        <begin position="5"/>
        <end position="22"/>
    </location>
</feature>
<evidence type="ECO:0000259" key="19">
    <source>
        <dbReference type="Pfam" id="PF00361"/>
    </source>
</evidence>
<geneLocation type="mitochondrion" evidence="20"/>
<dbReference type="PANTHER" id="PTHR46552:SF1">
    <property type="entry name" value="NADH-UBIQUINONE OXIDOREDUCTASE CHAIN 2"/>
    <property type="match status" value="1"/>
</dbReference>
<keyword evidence="16 18" id="KW-0472">Membrane</keyword>
<reference evidence="20" key="1">
    <citation type="submission" date="2023-10" db="EMBL/GenBank/DDBJ databases">
        <authorList>
            <person name="Wang W."/>
            <person name="Jiang S."/>
            <person name="Liu Y."/>
            <person name="Li Y."/>
        </authorList>
    </citation>
    <scope>NUCLEOTIDE SEQUENCE</scope>
</reference>
<dbReference type="GO" id="GO:0008137">
    <property type="term" value="F:NADH dehydrogenase (ubiquinone) activity"/>
    <property type="evidence" value="ECO:0007669"/>
    <property type="project" value="UniProtKB-EC"/>
</dbReference>
<keyword evidence="15 18" id="KW-0496">Mitochondrion</keyword>
<evidence type="ECO:0000256" key="2">
    <source>
        <dbReference type="ARBA" id="ARBA00004448"/>
    </source>
</evidence>
<evidence type="ECO:0000256" key="13">
    <source>
        <dbReference type="ARBA" id="ARBA00023027"/>
    </source>
</evidence>
<dbReference type="Pfam" id="PF00361">
    <property type="entry name" value="Proton_antipo_M"/>
    <property type="match status" value="1"/>
</dbReference>
<dbReference type="RefSeq" id="YP_010996518.1">
    <property type="nucleotide sequence ID" value="NC_084449.1"/>
</dbReference>
<comment type="subcellular location">
    <subcellularLocation>
        <location evidence="2 18">Mitochondrion inner membrane</location>
        <topology evidence="2 18">Multi-pass membrane protein</topology>
    </subcellularLocation>
</comment>
<evidence type="ECO:0000256" key="12">
    <source>
        <dbReference type="ARBA" id="ARBA00022989"/>
    </source>
</evidence>
<dbReference type="AlphaFoldDB" id="A0AAF1BVJ2"/>
<evidence type="ECO:0000256" key="4">
    <source>
        <dbReference type="ARBA" id="ARBA00012944"/>
    </source>
</evidence>
<comment type="catalytic activity">
    <reaction evidence="17 18">
        <text>a ubiquinone + NADH + 5 H(+)(in) = a ubiquinol + NAD(+) + 4 H(+)(out)</text>
        <dbReference type="Rhea" id="RHEA:29091"/>
        <dbReference type="Rhea" id="RHEA-COMP:9565"/>
        <dbReference type="Rhea" id="RHEA-COMP:9566"/>
        <dbReference type="ChEBI" id="CHEBI:15378"/>
        <dbReference type="ChEBI" id="CHEBI:16389"/>
        <dbReference type="ChEBI" id="CHEBI:17976"/>
        <dbReference type="ChEBI" id="CHEBI:57540"/>
        <dbReference type="ChEBI" id="CHEBI:57945"/>
        <dbReference type="EC" id="7.1.1.2"/>
    </reaction>
</comment>
<evidence type="ECO:0000256" key="16">
    <source>
        <dbReference type="ARBA" id="ARBA00023136"/>
    </source>
</evidence>
<accession>A0AAF1BVJ2</accession>
<keyword evidence="12 18" id="KW-1133">Transmembrane helix</keyword>
<evidence type="ECO:0000256" key="10">
    <source>
        <dbReference type="ARBA" id="ARBA00022967"/>
    </source>
</evidence>
<feature type="domain" description="NADH:quinone oxidoreductase/Mrp antiporter transmembrane" evidence="19">
    <location>
        <begin position="79"/>
        <end position="269"/>
    </location>
</feature>
<feature type="transmembrane region" description="Helical" evidence="18">
    <location>
        <begin position="226"/>
        <end position="247"/>
    </location>
</feature>
<evidence type="ECO:0000256" key="8">
    <source>
        <dbReference type="ARBA" id="ARBA00022692"/>
    </source>
</evidence>
<evidence type="ECO:0000256" key="1">
    <source>
        <dbReference type="ARBA" id="ARBA00003257"/>
    </source>
</evidence>
<evidence type="ECO:0000256" key="15">
    <source>
        <dbReference type="ARBA" id="ARBA00023128"/>
    </source>
</evidence>
<keyword evidence="6" id="KW-0813">Transport</keyword>
<evidence type="ECO:0000256" key="6">
    <source>
        <dbReference type="ARBA" id="ARBA00022448"/>
    </source>
</evidence>
<keyword evidence="11 18" id="KW-0249">Electron transport</keyword>
<evidence type="ECO:0000256" key="3">
    <source>
        <dbReference type="ARBA" id="ARBA00007012"/>
    </source>
</evidence>
<dbReference type="GO" id="GO:0006120">
    <property type="term" value="P:mitochondrial electron transport, NADH to ubiquinone"/>
    <property type="evidence" value="ECO:0007669"/>
    <property type="project" value="InterPro"/>
</dbReference>
<name>A0AAF1BVJ2_9HEMI</name>
<evidence type="ECO:0000256" key="14">
    <source>
        <dbReference type="ARBA" id="ARBA00023075"/>
    </source>
</evidence>
<dbReference type="InterPro" id="IPR001750">
    <property type="entry name" value="ND/Mrp_TM"/>
</dbReference>
<feature type="transmembrane region" description="Helical" evidence="18">
    <location>
        <begin position="259"/>
        <end position="278"/>
    </location>
</feature>
<comment type="function">
    <text evidence="18">Core subunit of the mitochondrial membrane respiratory chain NADH dehydrogenase (Complex I) which catalyzes electron transfer from NADH through the respiratory chain, using ubiquinone as an electron acceptor. Essential for the catalytic activity and assembly of complex I.</text>
</comment>
<evidence type="ECO:0000256" key="5">
    <source>
        <dbReference type="ARBA" id="ARBA00021008"/>
    </source>
</evidence>
<evidence type="ECO:0000256" key="11">
    <source>
        <dbReference type="ARBA" id="ARBA00022982"/>
    </source>
</evidence>
<comment type="function">
    <text evidence="1">Core subunit of the mitochondrial membrane respiratory chain NADH dehydrogenase (Complex I) that is believed to belong to the minimal assembly required for catalysis. Complex I functions in the transfer of electrons from NADH to the respiratory chain. The immediate electron acceptor for the enzyme is believed to be ubiquinone.</text>
</comment>
<dbReference type="PANTHER" id="PTHR46552">
    <property type="entry name" value="NADH-UBIQUINONE OXIDOREDUCTASE CHAIN 2"/>
    <property type="match status" value="1"/>
</dbReference>
<keyword evidence="8 18" id="KW-0812">Transmembrane</keyword>
<sequence length="322" mass="37115">MKINCTIILFVFAMMVGVMVTLSSNSILMMWVGLELTMISFIPLMTVDGSSGGESSMKYFIIQSVSSCMLVMSILLMLMLMITDYMMVMSLCIKVGLAPFHNWIMSMVDGLSYLMTFMLLSIMKISPIFIISFTNFNFMLLIMITLIIGSISGLNQNSIRKLMSYSSIYNLGFVFSGVYLNSIWSVYLIVYSLILMMIIYLLMNLNVNYLNQFIFNSFNIKEKMNLWICMLSLGGMPPTLGFFNKIIIFETMILYNEYMLLMIMVSSSLLIMFFYMRMSLISMMIFSLCMKWNLYVSSYVSYILLVLNLLMFPLFILMKSVN</sequence>
<keyword evidence="10 18" id="KW-1278">Translocase</keyword>
<dbReference type="PRINTS" id="PR01436">
    <property type="entry name" value="NADHDHGNASE2"/>
</dbReference>
<organism evidence="20">
    <name type="scientific">Sophonia fuscomarginata</name>
    <dbReference type="NCBI Taxonomy" id="3092774"/>
    <lineage>
        <taxon>Eukaryota</taxon>
        <taxon>Metazoa</taxon>
        <taxon>Ecdysozoa</taxon>
        <taxon>Arthropoda</taxon>
        <taxon>Hexapoda</taxon>
        <taxon>Insecta</taxon>
        <taxon>Pterygota</taxon>
        <taxon>Neoptera</taxon>
        <taxon>Paraneoptera</taxon>
        <taxon>Hemiptera</taxon>
        <taxon>Auchenorrhyncha</taxon>
        <taxon>Membracoidea</taxon>
        <taxon>Cicadellidae</taxon>
        <taxon>Evacanthinae</taxon>
        <taxon>Nirvanini</taxon>
        <taxon>Sophonia</taxon>
    </lineage>
</organism>
<evidence type="ECO:0000256" key="9">
    <source>
        <dbReference type="ARBA" id="ARBA00022792"/>
    </source>
</evidence>
<dbReference type="GeneID" id="86148442"/>
<keyword evidence="13 18" id="KW-0520">NAD</keyword>
<proteinExistence type="inferred from homology"/>
<feature type="transmembrane region" description="Helical" evidence="18">
    <location>
        <begin position="162"/>
        <end position="180"/>
    </location>
</feature>
<dbReference type="EMBL" id="OR727345">
    <property type="protein sequence ID" value="WPC85260.1"/>
    <property type="molecule type" value="Genomic_DNA"/>
</dbReference>
<dbReference type="CTD" id="4536"/>
<feature type="transmembrane region" description="Helical" evidence="18">
    <location>
        <begin position="136"/>
        <end position="155"/>
    </location>
</feature>
<gene>
    <name evidence="20" type="primary">ND2</name>
</gene>
<feature type="transmembrane region" description="Helical" evidence="18">
    <location>
        <begin position="299"/>
        <end position="318"/>
    </location>
</feature>
<keyword evidence="14 18" id="KW-0830">Ubiquinone</keyword>
<comment type="similarity">
    <text evidence="3 18">Belongs to the complex I subunit 2 family.</text>
</comment>
<keyword evidence="7 18" id="KW-0679">Respiratory chain</keyword>
<keyword evidence="9 18" id="KW-0999">Mitochondrion inner membrane</keyword>
<dbReference type="GO" id="GO:0005743">
    <property type="term" value="C:mitochondrial inner membrane"/>
    <property type="evidence" value="ECO:0007669"/>
    <property type="project" value="UniProtKB-SubCell"/>
</dbReference>
<evidence type="ECO:0000313" key="20">
    <source>
        <dbReference type="EMBL" id="WPC85260.1"/>
    </source>
</evidence>
<evidence type="ECO:0000256" key="18">
    <source>
        <dbReference type="RuleBase" id="RU003403"/>
    </source>
</evidence>
<dbReference type="InterPro" id="IPR003917">
    <property type="entry name" value="NADH_UbQ_OxRdtase_chain2"/>
</dbReference>
<dbReference type="InterPro" id="IPR050175">
    <property type="entry name" value="Complex_I_Subunit_2"/>
</dbReference>
<feature type="transmembrane region" description="Helical" evidence="18">
    <location>
        <begin position="186"/>
        <end position="205"/>
    </location>
</feature>
<feature type="transmembrane region" description="Helical" evidence="18">
    <location>
        <begin position="59"/>
        <end position="79"/>
    </location>
</feature>
<dbReference type="EC" id="7.1.1.2" evidence="4 18"/>